<keyword evidence="2" id="KW-1185">Reference proteome</keyword>
<gene>
    <name evidence="1" type="ORF">OLMES_0788</name>
</gene>
<dbReference type="EMBL" id="CP021425">
    <property type="protein sequence ID" value="ARU54880.1"/>
    <property type="molecule type" value="Genomic_DNA"/>
</dbReference>
<reference evidence="1 2" key="1">
    <citation type="submission" date="2017-05" db="EMBL/GenBank/DDBJ databases">
        <title>Genomic insights into alkan degradation activity of Oleiphilus messinensis.</title>
        <authorList>
            <person name="Kozyavkin S.A."/>
            <person name="Slesarev A.I."/>
            <person name="Golyshin P.N."/>
            <person name="Korzhenkov A."/>
            <person name="Golyshina O.N."/>
            <person name="Toshchakov S.V."/>
        </authorList>
    </citation>
    <scope>NUCLEOTIDE SEQUENCE [LARGE SCALE GENOMIC DNA]</scope>
    <source>
        <strain evidence="1 2">ME102</strain>
    </source>
</reference>
<name>A0A1Y0I3R4_9GAMM</name>
<dbReference type="Gene3D" id="2.30.30.830">
    <property type="match status" value="1"/>
</dbReference>
<sequence length="182" mass="20158">MVRHELAIVLPLVMLALQGCSAGRGFSDIDQFMAEMQSKPRGKIEQLPVFEAYEAFTYSAANRRAPFSVPVDIQLLERQLQENSTVTPDLDRPKELLENYAIASLKLVGTLKRADSGPLFALIQDDEGGIHRVQEGQYMGKNHGRVIRVDDAGMQLVEIVPNGRGGWLERPRTLALIESGEG</sequence>
<dbReference type="RefSeq" id="WP_087460042.1">
    <property type="nucleotide sequence ID" value="NZ_CP021425.1"/>
</dbReference>
<dbReference type="AlphaFoldDB" id="A0A1Y0I3R4"/>
<dbReference type="Proteomes" id="UP000196027">
    <property type="component" value="Chromosome"/>
</dbReference>
<dbReference type="InterPro" id="IPR007446">
    <property type="entry name" value="PilP"/>
</dbReference>
<dbReference type="KEGG" id="ome:OLMES_0788"/>
<dbReference type="Pfam" id="PF04351">
    <property type="entry name" value="PilP"/>
    <property type="match status" value="1"/>
</dbReference>
<proteinExistence type="predicted"/>
<dbReference type="PIRSF" id="PIRSF016481">
    <property type="entry name" value="Pilus_assembly_PilP"/>
    <property type="match status" value="1"/>
</dbReference>
<evidence type="ECO:0000313" key="2">
    <source>
        <dbReference type="Proteomes" id="UP000196027"/>
    </source>
</evidence>
<dbReference type="PROSITE" id="PS51257">
    <property type="entry name" value="PROKAR_LIPOPROTEIN"/>
    <property type="match status" value="1"/>
</dbReference>
<organism evidence="1 2">
    <name type="scientific">Oleiphilus messinensis</name>
    <dbReference type="NCBI Taxonomy" id="141451"/>
    <lineage>
        <taxon>Bacteria</taxon>
        <taxon>Pseudomonadati</taxon>
        <taxon>Pseudomonadota</taxon>
        <taxon>Gammaproteobacteria</taxon>
        <taxon>Oceanospirillales</taxon>
        <taxon>Oleiphilaceae</taxon>
        <taxon>Oleiphilus</taxon>
    </lineage>
</organism>
<accession>A0A1Y0I3R4</accession>
<dbReference type="OrthoDB" id="5296580at2"/>
<protein>
    <submittedName>
        <fullName evidence="1">Type 4 fimbrial biogenesis protein PilP</fullName>
    </submittedName>
</protein>
<evidence type="ECO:0000313" key="1">
    <source>
        <dbReference type="EMBL" id="ARU54880.1"/>
    </source>
</evidence>